<feature type="region of interest" description="Disordered" evidence="8">
    <location>
        <begin position="618"/>
        <end position="673"/>
    </location>
</feature>
<evidence type="ECO:0000256" key="4">
    <source>
        <dbReference type="ARBA" id="ARBA00023015"/>
    </source>
</evidence>
<dbReference type="PROSITE" id="PS00463">
    <property type="entry name" value="ZN2_CY6_FUNGAL_1"/>
    <property type="match status" value="1"/>
</dbReference>
<evidence type="ECO:0000256" key="5">
    <source>
        <dbReference type="ARBA" id="ARBA00023125"/>
    </source>
</evidence>
<dbReference type="InterPro" id="IPR001138">
    <property type="entry name" value="Zn2Cys6_DnaBD"/>
</dbReference>
<keyword evidence="3" id="KW-0862">Zinc</keyword>
<evidence type="ECO:0000313" key="11">
    <source>
        <dbReference type="Proteomes" id="UP000053989"/>
    </source>
</evidence>
<accession>A0A0C3DST6</accession>
<evidence type="ECO:0000256" key="1">
    <source>
        <dbReference type="ARBA" id="ARBA00004123"/>
    </source>
</evidence>
<feature type="compositionally biased region" description="Polar residues" evidence="8">
    <location>
        <begin position="1"/>
        <end position="14"/>
    </location>
</feature>
<evidence type="ECO:0000256" key="2">
    <source>
        <dbReference type="ARBA" id="ARBA00022723"/>
    </source>
</evidence>
<feature type="domain" description="Zn(2)-C6 fungal-type" evidence="9">
    <location>
        <begin position="30"/>
        <end position="64"/>
    </location>
</feature>
<dbReference type="Proteomes" id="UP000053989">
    <property type="component" value="Unassembled WGS sequence"/>
</dbReference>
<keyword evidence="6" id="KW-0804">Transcription</keyword>
<feature type="region of interest" description="Disordered" evidence="8">
    <location>
        <begin position="99"/>
        <end position="135"/>
    </location>
</feature>
<organism evidence="10 11">
    <name type="scientific">Scleroderma citrinum Foug A</name>
    <dbReference type="NCBI Taxonomy" id="1036808"/>
    <lineage>
        <taxon>Eukaryota</taxon>
        <taxon>Fungi</taxon>
        <taxon>Dikarya</taxon>
        <taxon>Basidiomycota</taxon>
        <taxon>Agaricomycotina</taxon>
        <taxon>Agaricomycetes</taxon>
        <taxon>Agaricomycetidae</taxon>
        <taxon>Boletales</taxon>
        <taxon>Sclerodermatineae</taxon>
        <taxon>Sclerodermataceae</taxon>
        <taxon>Scleroderma</taxon>
    </lineage>
</organism>
<reference evidence="11" key="2">
    <citation type="submission" date="2015-01" db="EMBL/GenBank/DDBJ databases">
        <title>Evolutionary Origins and Diversification of the Mycorrhizal Mutualists.</title>
        <authorList>
            <consortium name="DOE Joint Genome Institute"/>
            <consortium name="Mycorrhizal Genomics Consortium"/>
            <person name="Kohler A."/>
            <person name="Kuo A."/>
            <person name="Nagy L.G."/>
            <person name="Floudas D."/>
            <person name="Copeland A."/>
            <person name="Barry K.W."/>
            <person name="Cichocki N."/>
            <person name="Veneault-Fourrey C."/>
            <person name="LaButti K."/>
            <person name="Lindquist E.A."/>
            <person name="Lipzen A."/>
            <person name="Lundell T."/>
            <person name="Morin E."/>
            <person name="Murat C."/>
            <person name="Riley R."/>
            <person name="Ohm R."/>
            <person name="Sun H."/>
            <person name="Tunlid A."/>
            <person name="Henrissat B."/>
            <person name="Grigoriev I.V."/>
            <person name="Hibbett D.S."/>
            <person name="Martin F."/>
        </authorList>
    </citation>
    <scope>NUCLEOTIDE SEQUENCE [LARGE SCALE GENOMIC DNA]</scope>
    <source>
        <strain evidence="11">Foug A</strain>
    </source>
</reference>
<dbReference type="GO" id="GO:0005634">
    <property type="term" value="C:nucleus"/>
    <property type="evidence" value="ECO:0007669"/>
    <property type="project" value="UniProtKB-SubCell"/>
</dbReference>
<evidence type="ECO:0000256" key="8">
    <source>
        <dbReference type="SAM" id="MobiDB-lite"/>
    </source>
</evidence>
<dbReference type="HOGENOM" id="CLU_026728_0_0_1"/>
<dbReference type="CDD" id="cd00067">
    <property type="entry name" value="GAL4"/>
    <property type="match status" value="1"/>
</dbReference>
<dbReference type="InterPro" id="IPR051089">
    <property type="entry name" value="prtT"/>
</dbReference>
<dbReference type="AlphaFoldDB" id="A0A0C3DST6"/>
<dbReference type="EMBL" id="KN822033">
    <property type="protein sequence ID" value="KIM63680.1"/>
    <property type="molecule type" value="Genomic_DNA"/>
</dbReference>
<keyword evidence="2" id="KW-0479">Metal-binding</keyword>
<comment type="subcellular location">
    <subcellularLocation>
        <location evidence="1">Nucleus</location>
    </subcellularLocation>
</comment>
<keyword evidence="7" id="KW-0539">Nucleus</keyword>
<dbReference type="InterPro" id="IPR036864">
    <property type="entry name" value="Zn2-C6_fun-type_DNA-bd_sf"/>
</dbReference>
<dbReference type="PANTHER" id="PTHR31845:SF34">
    <property type="entry name" value="TRANSCRIPTIONAL ACTIVATOR OF PROTEASES PRTT"/>
    <property type="match status" value="1"/>
</dbReference>
<feature type="region of interest" description="Disordered" evidence="8">
    <location>
        <begin position="1"/>
        <end position="24"/>
    </location>
</feature>
<keyword evidence="5" id="KW-0238">DNA-binding</keyword>
<name>A0A0C3DST6_9AGAM</name>
<feature type="compositionally biased region" description="Polar residues" evidence="8">
    <location>
        <begin position="619"/>
        <end position="628"/>
    </location>
</feature>
<dbReference type="GO" id="GO:0008270">
    <property type="term" value="F:zinc ion binding"/>
    <property type="evidence" value="ECO:0007669"/>
    <property type="project" value="InterPro"/>
</dbReference>
<sequence length="713" mass="79365">MQDTAESTVGSKRAQSPRLPPAKRAKAAQACLSCRKHKTRCEMLDGDSGVQCHRCKVLSLPCSFGDSNGPLVGASTPRPQANVLDAHKADRQSSIFHPSNKMQDVIPDGSFNPPKTMSKTWESPAPGTLSPFPDQPREKVEVDLSDPQRLLPERQRPWGLLKLPGFDGTTVPMLAMQALVRSGVNGEDALKDKIDQSLFQILGGERIKHLTDIFEERYNPWLNLQPNYHSHSPLVQLAQCCVASRHLDPATRSIVTPQLYRLADEAIFKQAFSPLPSTDAIHATLIHSLWGPVGDPTSRETRDGRLLAATAVSMAMNLRLSQAMTYAKTLRNQKKPDEPQSEELVEALDKARLWFALSNVETILCYSTGRDAISDCNKLISDSISTTSVATVPLARDMRLTLTSQLLSLTNDGFSLRLPSKSDLGVFYQGVINHSACMDNIERLISPFSVLAEHEDFHFKMLRIYCLTTRLLVLIHAMMELKRVYEDDDREELWFDIAEHNGVKLVMSWGTRALVVAEEILITMLSQPETNLLSAAPDNFFAMISLATLYVILSKWSSAEDKGEPLPGSSDSLLARTADRLALVSCSPDHSAGKYARVIEEGVLSVQRKLANFVPRCPSRSTRLQQHPNAPPHNHTIGNHRDTVHTNMPPNSGRTEPHPVAPQGHPMHLQHTLPSFPMNDPNYFNSEFFFDNEFWSSFMANLSDENGLYLGRQ</sequence>
<gene>
    <name evidence="10" type="ORF">SCLCIDRAFT_1214069</name>
</gene>
<dbReference type="GO" id="GO:0000981">
    <property type="term" value="F:DNA-binding transcription factor activity, RNA polymerase II-specific"/>
    <property type="evidence" value="ECO:0007669"/>
    <property type="project" value="InterPro"/>
</dbReference>
<evidence type="ECO:0000256" key="6">
    <source>
        <dbReference type="ARBA" id="ARBA00023163"/>
    </source>
</evidence>
<evidence type="ECO:0000256" key="7">
    <source>
        <dbReference type="ARBA" id="ARBA00023242"/>
    </source>
</evidence>
<reference evidence="10 11" key="1">
    <citation type="submission" date="2014-04" db="EMBL/GenBank/DDBJ databases">
        <authorList>
            <consortium name="DOE Joint Genome Institute"/>
            <person name="Kuo A."/>
            <person name="Kohler A."/>
            <person name="Nagy L.G."/>
            <person name="Floudas D."/>
            <person name="Copeland A."/>
            <person name="Barry K.W."/>
            <person name="Cichocki N."/>
            <person name="Veneault-Fourrey C."/>
            <person name="LaButti K."/>
            <person name="Lindquist E.A."/>
            <person name="Lipzen A."/>
            <person name="Lundell T."/>
            <person name="Morin E."/>
            <person name="Murat C."/>
            <person name="Sun H."/>
            <person name="Tunlid A."/>
            <person name="Henrissat B."/>
            <person name="Grigoriev I.V."/>
            <person name="Hibbett D.S."/>
            <person name="Martin F."/>
            <person name="Nordberg H.P."/>
            <person name="Cantor M.N."/>
            <person name="Hua S.X."/>
        </authorList>
    </citation>
    <scope>NUCLEOTIDE SEQUENCE [LARGE SCALE GENOMIC DNA]</scope>
    <source>
        <strain evidence="10 11">Foug A</strain>
    </source>
</reference>
<dbReference type="SUPFAM" id="SSF57701">
    <property type="entry name" value="Zn2/Cys6 DNA-binding domain"/>
    <property type="match status" value="1"/>
</dbReference>
<evidence type="ECO:0000313" key="10">
    <source>
        <dbReference type="EMBL" id="KIM63680.1"/>
    </source>
</evidence>
<evidence type="ECO:0000256" key="3">
    <source>
        <dbReference type="ARBA" id="ARBA00022833"/>
    </source>
</evidence>
<dbReference type="Pfam" id="PF00172">
    <property type="entry name" value="Zn_clus"/>
    <property type="match status" value="1"/>
</dbReference>
<keyword evidence="11" id="KW-1185">Reference proteome</keyword>
<dbReference type="GO" id="GO:0000976">
    <property type="term" value="F:transcription cis-regulatory region binding"/>
    <property type="evidence" value="ECO:0007669"/>
    <property type="project" value="TreeGrafter"/>
</dbReference>
<dbReference type="Gene3D" id="4.10.240.10">
    <property type="entry name" value="Zn(2)-C6 fungal-type DNA-binding domain"/>
    <property type="match status" value="1"/>
</dbReference>
<dbReference type="PROSITE" id="PS50048">
    <property type="entry name" value="ZN2_CY6_FUNGAL_2"/>
    <property type="match status" value="1"/>
</dbReference>
<keyword evidence="4" id="KW-0805">Transcription regulation</keyword>
<dbReference type="InParanoid" id="A0A0C3DST6"/>
<dbReference type="CDD" id="cd12148">
    <property type="entry name" value="fungal_TF_MHR"/>
    <property type="match status" value="1"/>
</dbReference>
<dbReference type="STRING" id="1036808.A0A0C3DST6"/>
<dbReference type="PANTHER" id="PTHR31845">
    <property type="entry name" value="FINGER DOMAIN PROTEIN, PUTATIVE-RELATED"/>
    <property type="match status" value="1"/>
</dbReference>
<feature type="compositionally biased region" description="Polar residues" evidence="8">
    <location>
        <begin position="645"/>
        <end position="654"/>
    </location>
</feature>
<dbReference type="SMART" id="SM00066">
    <property type="entry name" value="GAL4"/>
    <property type="match status" value="1"/>
</dbReference>
<evidence type="ECO:0000259" key="9">
    <source>
        <dbReference type="PROSITE" id="PS50048"/>
    </source>
</evidence>
<dbReference type="OrthoDB" id="2595934at2759"/>
<protein>
    <recommendedName>
        <fullName evidence="9">Zn(2)-C6 fungal-type domain-containing protein</fullName>
    </recommendedName>
</protein>
<proteinExistence type="predicted"/>